<feature type="domain" description="EF-hand" evidence="7">
    <location>
        <begin position="729"/>
        <end position="764"/>
    </location>
</feature>
<feature type="transmembrane region" description="Helical" evidence="5">
    <location>
        <begin position="312"/>
        <end position="333"/>
    </location>
</feature>
<dbReference type="SMART" id="SM00054">
    <property type="entry name" value="EFh"/>
    <property type="match status" value="3"/>
</dbReference>
<dbReference type="FunFam" id="1.10.238.10:FF:000001">
    <property type="entry name" value="Calmodulin 1"/>
    <property type="match status" value="1"/>
</dbReference>
<dbReference type="PROSITE" id="PS50222">
    <property type="entry name" value="EF_HAND_2"/>
    <property type="match status" value="3"/>
</dbReference>
<dbReference type="InterPro" id="IPR011992">
    <property type="entry name" value="EF-hand-dom_pair"/>
</dbReference>
<feature type="transmembrane region" description="Helical" evidence="5">
    <location>
        <begin position="287"/>
        <end position="306"/>
    </location>
</feature>
<keyword evidence="2" id="KW-0677">Repeat</keyword>
<evidence type="ECO:0000256" key="2">
    <source>
        <dbReference type="ARBA" id="ARBA00022737"/>
    </source>
</evidence>
<keyword evidence="6" id="KW-0732">Signal</keyword>
<dbReference type="PANTHER" id="PTHR23048">
    <property type="entry name" value="MYOSIN LIGHT CHAIN 1, 3"/>
    <property type="match status" value="1"/>
</dbReference>
<keyword evidence="5" id="KW-0472">Membrane</keyword>
<dbReference type="EMBL" id="JAKCXM010000078">
    <property type="protein sequence ID" value="KAJ0403629.1"/>
    <property type="molecule type" value="Genomic_DNA"/>
</dbReference>
<dbReference type="InterPro" id="IPR050230">
    <property type="entry name" value="CALM/Myosin/TropC-like"/>
</dbReference>
<evidence type="ECO:0000313" key="9">
    <source>
        <dbReference type="Proteomes" id="UP001209570"/>
    </source>
</evidence>
<dbReference type="InterPro" id="IPR002048">
    <property type="entry name" value="EF_hand_dom"/>
</dbReference>
<evidence type="ECO:0000256" key="6">
    <source>
        <dbReference type="SAM" id="SignalP"/>
    </source>
</evidence>
<dbReference type="PANTHER" id="PTHR23048:SF0">
    <property type="entry name" value="CALMODULIN LIKE 3"/>
    <property type="match status" value="1"/>
</dbReference>
<keyword evidence="9" id="KW-1185">Reference proteome</keyword>
<evidence type="ECO:0000256" key="5">
    <source>
        <dbReference type="SAM" id="Phobius"/>
    </source>
</evidence>
<dbReference type="Proteomes" id="UP001209570">
    <property type="component" value="Unassembled WGS sequence"/>
</dbReference>
<feature type="compositionally biased region" description="Low complexity" evidence="4">
    <location>
        <begin position="617"/>
        <end position="626"/>
    </location>
</feature>
<feature type="domain" description="EF-hand" evidence="7">
    <location>
        <begin position="652"/>
        <end position="687"/>
    </location>
</feature>
<dbReference type="CDD" id="cd00051">
    <property type="entry name" value="EFh"/>
    <property type="match status" value="2"/>
</dbReference>
<dbReference type="GO" id="GO:0016460">
    <property type="term" value="C:myosin II complex"/>
    <property type="evidence" value="ECO:0007669"/>
    <property type="project" value="TreeGrafter"/>
</dbReference>
<sequence>MRASGMRRAFTRCLVPLLLVSALAMAQDLGGRSLLKRGGRVLAEHIEVEPPAHALEHGGGEESDRNDATVAVITITCLVIISILFEVFTEMLRESTDETNMPFVNTIFSELTTLGFIGLMLFVITRLDVLSRISLAYLGEKEKLLETIELLHMGLFLFIIIFLVLCCGLLKLGTIAQNEWREFERSATDIPSVVSDYVLATEPPRTWRERLSISRWLAASKAKREIVYLSLRRRFLDYRSNHPNPEIAMKNAKEFQRNPDTQFPFNEYLNIISGEVMGRLIQIDFPTWIALEVFLVAVLIMCWNVGHEGEIWVLLLCGLGLVISNEYVHHLILRMRRLLTPPRMLKDAERLRRKNEWRAKHQLPLVDVNEKTWILEGAETTEEDFLPPYLETLPNGGFHMTEQELARAQRSLVGGSGNGVKLALFSTRLVFLLTAMHLSIFLMRTMHQVYTEYSGWLAISTLFLLFLLPSILVTGMSVKIARDGLYSFNVEHLKATRIIAKVMRILKARQTLRTLRFVAEMKIYIKENVRRASSLHASPKTSSAVPITAKLHEASSMYAKLVRKTTSPKGAIGASSPRGASPTAKSPSSPAQSSTRTLDQARRLSTTSAPQRPPSPLSLSHSGSNLASPPLSPLAAYTTPREKRSDAYKLEMERREINTIFCLFDTDGSGSVSRDEMGNLLRAITHDLEEAQLNRLMEDLIADQETKDEVTFESFYNWCHRHIRESHHSKEELIEEIFHMVDADGSGFITVDEFIAIFKTLGQSLDHDDVRELVYQMDRNDDGKIDLEEFAKMLHKHEV</sequence>
<feature type="chain" id="PRO_5041976137" description="Calmodulin" evidence="6">
    <location>
        <begin position="27"/>
        <end position="799"/>
    </location>
</feature>
<dbReference type="AlphaFoldDB" id="A0AAD5M685"/>
<feature type="transmembrane region" description="Helical" evidence="5">
    <location>
        <begin position="101"/>
        <end position="124"/>
    </location>
</feature>
<keyword evidence="5" id="KW-0812">Transmembrane</keyword>
<organism evidence="8 9">
    <name type="scientific">Pythium insidiosum</name>
    <name type="common">Pythiosis disease agent</name>
    <dbReference type="NCBI Taxonomy" id="114742"/>
    <lineage>
        <taxon>Eukaryota</taxon>
        <taxon>Sar</taxon>
        <taxon>Stramenopiles</taxon>
        <taxon>Oomycota</taxon>
        <taxon>Peronosporomycetes</taxon>
        <taxon>Pythiales</taxon>
        <taxon>Pythiaceae</taxon>
        <taxon>Pythium</taxon>
    </lineage>
</organism>
<gene>
    <name evidence="8" type="ORF">P43SY_002444</name>
</gene>
<dbReference type="GO" id="GO:0005509">
    <property type="term" value="F:calcium ion binding"/>
    <property type="evidence" value="ECO:0007669"/>
    <property type="project" value="InterPro"/>
</dbReference>
<evidence type="ECO:0000256" key="3">
    <source>
        <dbReference type="ARBA" id="ARBA00022837"/>
    </source>
</evidence>
<dbReference type="Pfam" id="PF13499">
    <property type="entry name" value="EF-hand_7"/>
    <property type="match status" value="2"/>
</dbReference>
<dbReference type="InterPro" id="IPR018247">
    <property type="entry name" value="EF_Hand_1_Ca_BS"/>
</dbReference>
<dbReference type="PROSITE" id="PS00018">
    <property type="entry name" value="EF_HAND_1"/>
    <property type="match status" value="3"/>
</dbReference>
<keyword evidence="5" id="KW-1133">Transmembrane helix</keyword>
<feature type="transmembrane region" description="Helical" evidence="5">
    <location>
        <begin position="150"/>
        <end position="172"/>
    </location>
</feature>
<feature type="compositionally biased region" description="Low complexity" evidence="4">
    <location>
        <begin position="580"/>
        <end position="597"/>
    </location>
</feature>
<feature type="domain" description="EF-hand" evidence="7">
    <location>
        <begin position="765"/>
        <end position="799"/>
    </location>
</feature>
<protein>
    <recommendedName>
        <fullName evidence="1">Calmodulin</fullName>
    </recommendedName>
</protein>
<comment type="caution">
    <text evidence="8">The sequence shown here is derived from an EMBL/GenBank/DDBJ whole genome shotgun (WGS) entry which is preliminary data.</text>
</comment>
<feature type="transmembrane region" description="Helical" evidence="5">
    <location>
        <begin position="453"/>
        <end position="473"/>
    </location>
</feature>
<evidence type="ECO:0000313" key="8">
    <source>
        <dbReference type="EMBL" id="KAJ0403629.1"/>
    </source>
</evidence>
<evidence type="ECO:0000259" key="7">
    <source>
        <dbReference type="PROSITE" id="PS50222"/>
    </source>
</evidence>
<feature type="signal peptide" evidence="6">
    <location>
        <begin position="1"/>
        <end position="26"/>
    </location>
</feature>
<proteinExistence type="predicted"/>
<feature type="region of interest" description="Disordered" evidence="4">
    <location>
        <begin position="567"/>
        <end position="641"/>
    </location>
</feature>
<accession>A0AAD5M685</accession>
<feature type="transmembrane region" description="Helical" evidence="5">
    <location>
        <begin position="68"/>
        <end position="89"/>
    </location>
</feature>
<dbReference type="SUPFAM" id="SSF47473">
    <property type="entry name" value="EF-hand"/>
    <property type="match status" value="1"/>
</dbReference>
<evidence type="ECO:0000256" key="1">
    <source>
        <dbReference type="ARBA" id="ARBA00020786"/>
    </source>
</evidence>
<name>A0AAD5M685_PYTIN</name>
<evidence type="ECO:0000256" key="4">
    <source>
        <dbReference type="SAM" id="MobiDB-lite"/>
    </source>
</evidence>
<dbReference type="Gene3D" id="1.10.238.10">
    <property type="entry name" value="EF-hand"/>
    <property type="match status" value="2"/>
</dbReference>
<reference evidence="8" key="1">
    <citation type="submission" date="2021-12" db="EMBL/GenBank/DDBJ databases">
        <title>Prjna785345.</title>
        <authorList>
            <person name="Rujirawat T."/>
            <person name="Krajaejun T."/>
        </authorList>
    </citation>
    <scope>NUCLEOTIDE SEQUENCE</scope>
    <source>
        <strain evidence="8">Pi057C3</strain>
    </source>
</reference>
<keyword evidence="3" id="KW-0106">Calcium</keyword>